<proteinExistence type="predicted"/>
<accession>A0A0V9UI30</accession>
<dbReference type="InterPro" id="IPR002818">
    <property type="entry name" value="DJ-1/PfpI"/>
</dbReference>
<dbReference type="Proteomes" id="UP000053060">
    <property type="component" value="Unassembled WGS sequence"/>
</dbReference>
<feature type="domain" description="DJ-1/PfpI" evidence="1">
    <location>
        <begin position="5"/>
        <end position="171"/>
    </location>
</feature>
<gene>
    <name evidence="2" type="ORF">Z045_16930</name>
</gene>
<evidence type="ECO:0000313" key="2">
    <source>
        <dbReference type="EMBL" id="KSZ57645.1"/>
    </source>
</evidence>
<name>A0A0V9UI30_9NOCA</name>
<reference evidence="3" key="1">
    <citation type="submission" date="2015-01" db="EMBL/GenBank/DDBJ databases">
        <title>Draft genome sequence of Rhodococcus pyridinivorans strain KG-16, a hydrocarbon-degrading bacterium.</title>
        <authorList>
            <person name="Aggarwal R.K."/>
            <person name="Dawar C."/>
        </authorList>
    </citation>
    <scope>NUCLEOTIDE SEQUENCE [LARGE SCALE GENOMIC DNA]</scope>
    <source>
        <strain evidence="3">KG-16</strain>
    </source>
</reference>
<dbReference type="PANTHER" id="PTHR43130:SF3">
    <property type="entry name" value="HTH-TYPE TRANSCRIPTIONAL REGULATOR RV1931C"/>
    <property type="match status" value="1"/>
</dbReference>
<dbReference type="PATRIC" id="fig|1441730.3.peg.3529"/>
<dbReference type="InterPro" id="IPR052158">
    <property type="entry name" value="INH-QAR"/>
</dbReference>
<sequence length="205" mass="22228">MTETVHVAVYDTLADWEIGYVTPHIADPEWQRSPGRYRVRTVGATTEPVTTKGGLRILPDTVLADVTPEDSAMLILAGNDIWPTDAYAPFVDKTRQFLDAGVPVAAICGATGALAAAGLLDERPHTSNALEFLQGIGYGGADLYRDEPAVTDGDLITASGIAPVDFARAIFTRLDIYEPRVLDAWYALYSERDPRGYYELMSSGS</sequence>
<dbReference type="SUPFAM" id="SSF52317">
    <property type="entry name" value="Class I glutamine amidotransferase-like"/>
    <property type="match status" value="1"/>
</dbReference>
<dbReference type="RefSeq" id="WP_060652882.1">
    <property type="nucleotide sequence ID" value="NZ_AZXY01000008.1"/>
</dbReference>
<dbReference type="AlphaFoldDB" id="A0A0V9UI30"/>
<protein>
    <submittedName>
        <fullName evidence="2">Thiamine biosynthesis protein ThiJ</fullName>
    </submittedName>
</protein>
<dbReference type="InterPro" id="IPR029062">
    <property type="entry name" value="Class_I_gatase-like"/>
</dbReference>
<organism evidence="2 3">
    <name type="scientific">Rhodococcus pyridinivorans KG-16</name>
    <dbReference type="NCBI Taxonomy" id="1441730"/>
    <lineage>
        <taxon>Bacteria</taxon>
        <taxon>Bacillati</taxon>
        <taxon>Actinomycetota</taxon>
        <taxon>Actinomycetes</taxon>
        <taxon>Mycobacteriales</taxon>
        <taxon>Nocardiaceae</taxon>
        <taxon>Rhodococcus</taxon>
    </lineage>
</organism>
<comment type="caution">
    <text evidence="2">The sequence shown here is derived from an EMBL/GenBank/DDBJ whole genome shotgun (WGS) entry which is preliminary data.</text>
</comment>
<dbReference type="Gene3D" id="3.40.50.880">
    <property type="match status" value="1"/>
</dbReference>
<evidence type="ECO:0000313" key="3">
    <source>
        <dbReference type="Proteomes" id="UP000053060"/>
    </source>
</evidence>
<evidence type="ECO:0000259" key="1">
    <source>
        <dbReference type="Pfam" id="PF01965"/>
    </source>
</evidence>
<dbReference type="PANTHER" id="PTHR43130">
    <property type="entry name" value="ARAC-FAMILY TRANSCRIPTIONAL REGULATOR"/>
    <property type="match status" value="1"/>
</dbReference>
<dbReference type="Pfam" id="PF01965">
    <property type="entry name" value="DJ-1_PfpI"/>
    <property type="match status" value="1"/>
</dbReference>
<reference evidence="2 3" key="2">
    <citation type="journal article" date="2016" name="Genome Announc.">
        <title>Draft Genome Sequence of a Versatile Hydrocarbon-Degrading Bacterium, Rhodococcus pyridinivorans Strain KG-16, Collected from Oil Fields in India.</title>
        <authorList>
            <person name="Aggarwal R.K."/>
            <person name="Dawar C."/>
            <person name="Phanindranath R."/>
            <person name="Mutnuri L."/>
            <person name="Dayal A.M."/>
        </authorList>
    </citation>
    <scope>NUCLEOTIDE SEQUENCE [LARGE SCALE GENOMIC DNA]</scope>
    <source>
        <strain evidence="2 3">KG-16</strain>
    </source>
</reference>
<dbReference type="EMBL" id="AZXY01000008">
    <property type="protein sequence ID" value="KSZ57645.1"/>
    <property type="molecule type" value="Genomic_DNA"/>
</dbReference>